<dbReference type="GO" id="GO:0031145">
    <property type="term" value="P:anaphase-promoting complex-dependent catabolic process"/>
    <property type="evidence" value="ECO:0007669"/>
    <property type="project" value="TreeGrafter"/>
</dbReference>
<feature type="domain" description="Anaphase-promoting complex subunit 1 beta-sandwich" evidence="8">
    <location>
        <begin position="576"/>
        <end position="661"/>
    </location>
</feature>
<keyword evidence="5" id="KW-0131">Cell cycle</keyword>
<evidence type="ECO:0000256" key="3">
    <source>
        <dbReference type="ARBA" id="ARBA00022737"/>
    </source>
</evidence>
<evidence type="ECO:0000256" key="4">
    <source>
        <dbReference type="ARBA" id="ARBA00022776"/>
    </source>
</evidence>
<reference evidence="9" key="1">
    <citation type="submission" date="2025-08" db="UniProtKB">
        <authorList>
            <consortium name="Ensembl"/>
        </authorList>
    </citation>
    <scope>IDENTIFICATION</scope>
</reference>
<dbReference type="GO" id="GO:0051301">
    <property type="term" value="P:cell division"/>
    <property type="evidence" value="ECO:0007669"/>
    <property type="project" value="UniProtKB-KW"/>
</dbReference>
<dbReference type="AlphaFoldDB" id="A0A8C9EI56"/>
<reference evidence="9" key="2">
    <citation type="submission" date="2025-09" db="UniProtKB">
        <authorList>
            <consortium name="Ensembl"/>
        </authorList>
    </citation>
    <scope>IDENTIFICATION</scope>
</reference>
<organism evidence="9 10">
    <name type="scientific">Pavo cristatus</name>
    <name type="common">Indian peafowl</name>
    <name type="synonym">Blue peafowl</name>
    <dbReference type="NCBI Taxonomy" id="9049"/>
    <lineage>
        <taxon>Eukaryota</taxon>
        <taxon>Metazoa</taxon>
        <taxon>Chordata</taxon>
        <taxon>Craniata</taxon>
        <taxon>Vertebrata</taxon>
        <taxon>Euteleostomi</taxon>
        <taxon>Archelosauria</taxon>
        <taxon>Archosauria</taxon>
        <taxon>Dinosauria</taxon>
        <taxon>Saurischia</taxon>
        <taxon>Theropoda</taxon>
        <taxon>Coelurosauria</taxon>
        <taxon>Aves</taxon>
        <taxon>Neognathae</taxon>
        <taxon>Galloanserae</taxon>
        <taxon>Galliformes</taxon>
        <taxon>Phasianidae</taxon>
        <taxon>Phasianinae</taxon>
        <taxon>Pavo</taxon>
    </lineage>
</organism>
<dbReference type="PANTHER" id="PTHR12827:SF3">
    <property type="entry name" value="ANAPHASE-PROMOTING COMPLEX SUBUNIT 1"/>
    <property type="match status" value="1"/>
</dbReference>
<dbReference type="Gene3D" id="1.25.10.10">
    <property type="entry name" value="Leucine-rich Repeat Variant"/>
    <property type="match status" value="1"/>
</dbReference>
<dbReference type="InterPro" id="IPR041221">
    <property type="entry name" value="APC1_C"/>
</dbReference>
<comment type="similarity">
    <text evidence="1">Belongs to the APC1 family.</text>
</comment>
<evidence type="ECO:0000259" key="8">
    <source>
        <dbReference type="Pfam" id="PF21282"/>
    </source>
</evidence>
<dbReference type="GO" id="GO:0060090">
    <property type="term" value="F:molecular adaptor activity"/>
    <property type="evidence" value="ECO:0007669"/>
    <property type="project" value="TreeGrafter"/>
</dbReference>
<dbReference type="InterPro" id="IPR046794">
    <property type="entry name" value="Apc1_MidN"/>
</dbReference>
<dbReference type="PANTHER" id="PTHR12827">
    <property type="entry name" value="MEIOTIC CHECKPOINT REGULATOR TSG24 FAMILY MEMBER"/>
    <property type="match status" value="1"/>
</dbReference>
<dbReference type="Proteomes" id="UP000694428">
    <property type="component" value="Unplaced"/>
</dbReference>
<dbReference type="FunFam" id="1.25.10.10:FF:000103">
    <property type="entry name" value="Anaphase promoting complex subunit 1"/>
    <property type="match status" value="1"/>
</dbReference>
<name>A0A8C9EI56_PAVCR</name>
<keyword evidence="10" id="KW-1185">Reference proteome</keyword>
<evidence type="ECO:0000256" key="2">
    <source>
        <dbReference type="ARBA" id="ARBA00022618"/>
    </source>
</evidence>
<evidence type="ECO:0000256" key="1">
    <source>
        <dbReference type="ARBA" id="ARBA00010547"/>
    </source>
</evidence>
<keyword evidence="4" id="KW-0498">Mitosis</keyword>
<feature type="domain" description="Anaphase-promoting complex subunit 1 C-terminal" evidence="6">
    <location>
        <begin position="696"/>
        <end position="853"/>
    </location>
</feature>
<sequence length="902" mass="101654">SMNYKATPGSFLTVPNLAYFSSTQHLQQVRSIKLHASLNALVLTEFSRVFKIDSPGFAWDWEYLLSSDYHRNFESHPLSRVLGLDPLEVLAPQDDFLQSLSLDYSTLLFTHIPAIFFVLHLVYEEFKLNLLMGEENRSLVVLLVQLARDLKLEAYIDYYYRDYPALVKSSGQTCIIDQGEFKNWSGASGVASYEMISARIRLPETIFFRKWQLLNSADCVCVGSAVFKVCVIVLLSGRPPGPEMEYCTDRESYSLASGLALGMVCLGHGSNLIGMSDLNVPEQLYQYMVGGHRRFQAGMHREKHKSPSYQIKEGDTINVDVTCPGATLAFAMIYLKTNNRSIADWLQAPDTMYLLDFVKPEFLLLRTLARCLILWDDIMPSTEWVDSNVPQIIRENSIPLHATELPSSEDLSLETLMQAHVYIIAGACLSLGFRFAGSENKAAFNCLDKYATDFLKSLSAPTASIIGHYNLETCLSVLLLSLAMVVAGSGNLKVLQLCRFMHKKTGGEMNYGFHLAHHMALGLLFLGGGRYSLSTSNSSIAALLCALYPHFPVHSTDNRYHLQALRHLYVLAADPRLLIPVDVDSNTPCYALIEVTFKGTQWYAETTEEMMAPTLLPELHLLKQIRVKGPRYWELLIDLSNETNHLKSILSKGGVLYVKLRAGQLSYKEDPMGWRSFSAQTITHGNEARSFKPEDISAFTSDPALLLFAEYFCKPTVNMGQKQEMLDFFSSILYECVTQEKPEMLPTYIAIDQAVRRLERGEMSETFELGQIKLVLEFFNSRCHQGRMSRNPNRGLFMNSEFLPVMKCTIDKALDQWLQAGGDVCLRSYLSRQPKDESQQNMLACFLVYHSVPMPGQLAAGGLEGITNFSEMLLKFKQWNVLVRALLRLAPVLLKNPQSMVL</sequence>
<dbReference type="InterPro" id="IPR048971">
    <property type="entry name" value="Apc1_3rd"/>
</dbReference>
<accession>A0A8C9EI56</accession>
<dbReference type="Pfam" id="PF21282">
    <property type="entry name" value="APC1_3rd"/>
    <property type="match status" value="1"/>
</dbReference>
<dbReference type="Pfam" id="PF01851">
    <property type="entry name" value="PC_rep"/>
    <property type="match status" value="1"/>
</dbReference>
<protein>
    <recommendedName>
        <fullName evidence="11">Anaphase-promoting complex subunit 1</fullName>
    </recommendedName>
</protein>
<dbReference type="GO" id="GO:0070979">
    <property type="term" value="P:protein K11-linked ubiquitination"/>
    <property type="evidence" value="ECO:0007669"/>
    <property type="project" value="TreeGrafter"/>
</dbReference>
<dbReference type="InterPro" id="IPR002015">
    <property type="entry name" value="Proteasome/cyclosome_rpt"/>
</dbReference>
<evidence type="ECO:0000313" key="10">
    <source>
        <dbReference type="Proteomes" id="UP000694428"/>
    </source>
</evidence>
<proteinExistence type="inferred from homology"/>
<dbReference type="GO" id="GO:0007091">
    <property type="term" value="P:metaphase/anaphase transition of mitotic cell cycle"/>
    <property type="evidence" value="ECO:0007669"/>
    <property type="project" value="TreeGrafter"/>
</dbReference>
<dbReference type="Pfam" id="PF20518">
    <property type="entry name" value="Apc1_MidN"/>
    <property type="match status" value="1"/>
</dbReference>
<dbReference type="InterPro" id="IPR011989">
    <property type="entry name" value="ARM-like"/>
</dbReference>
<keyword evidence="2" id="KW-0132">Cell division</keyword>
<evidence type="ECO:0000313" key="9">
    <source>
        <dbReference type="Ensembl" id="ENSPSTP00000000937.1"/>
    </source>
</evidence>
<dbReference type="Pfam" id="PF18122">
    <property type="entry name" value="APC1_C"/>
    <property type="match status" value="1"/>
</dbReference>
<keyword evidence="3" id="KW-0677">Repeat</keyword>
<feature type="domain" description="Anaphase-promoting complex subunit 1 middle" evidence="7">
    <location>
        <begin position="23"/>
        <end position="180"/>
    </location>
</feature>
<dbReference type="GO" id="GO:0005680">
    <property type="term" value="C:anaphase-promoting complex"/>
    <property type="evidence" value="ECO:0007669"/>
    <property type="project" value="InterPro"/>
</dbReference>
<evidence type="ECO:0000259" key="6">
    <source>
        <dbReference type="Pfam" id="PF18122"/>
    </source>
</evidence>
<evidence type="ECO:0008006" key="11">
    <source>
        <dbReference type="Google" id="ProtNLM"/>
    </source>
</evidence>
<dbReference type="InterPro" id="IPR024990">
    <property type="entry name" value="Apc1"/>
</dbReference>
<evidence type="ECO:0000256" key="5">
    <source>
        <dbReference type="ARBA" id="ARBA00023306"/>
    </source>
</evidence>
<evidence type="ECO:0000259" key="7">
    <source>
        <dbReference type="Pfam" id="PF20518"/>
    </source>
</evidence>
<dbReference type="Ensembl" id="ENSPSTT00000000986.1">
    <property type="protein sequence ID" value="ENSPSTP00000000937.1"/>
    <property type="gene ID" value="ENSPSTG00000000740.1"/>
</dbReference>